<name>N6U407_DENPD</name>
<dbReference type="EMBL" id="KB741015">
    <property type="protein sequence ID" value="ENN75356.1"/>
    <property type="molecule type" value="Genomic_DNA"/>
</dbReference>
<feature type="transmembrane region" description="Helical" evidence="1">
    <location>
        <begin position="113"/>
        <end position="131"/>
    </location>
</feature>
<organism evidence="2">
    <name type="scientific">Dendroctonus ponderosae</name>
    <name type="common">Mountain pine beetle</name>
    <dbReference type="NCBI Taxonomy" id="77166"/>
    <lineage>
        <taxon>Eukaryota</taxon>
        <taxon>Metazoa</taxon>
        <taxon>Ecdysozoa</taxon>
        <taxon>Arthropoda</taxon>
        <taxon>Hexapoda</taxon>
        <taxon>Insecta</taxon>
        <taxon>Pterygota</taxon>
        <taxon>Neoptera</taxon>
        <taxon>Endopterygota</taxon>
        <taxon>Coleoptera</taxon>
        <taxon>Polyphaga</taxon>
        <taxon>Cucujiformia</taxon>
        <taxon>Curculionidae</taxon>
        <taxon>Scolytinae</taxon>
        <taxon>Dendroctonus</taxon>
    </lineage>
</organism>
<dbReference type="OrthoDB" id="6049566at2759"/>
<dbReference type="Proteomes" id="UP000019118">
    <property type="component" value="Unassembled WGS sequence"/>
</dbReference>
<proteinExistence type="predicted"/>
<gene>
    <name evidence="3" type="primary">109539762</name>
    <name evidence="2" type="ORF">YQE_08132</name>
</gene>
<keyword evidence="4" id="KW-1185">Reference proteome</keyword>
<keyword evidence="1" id="KW-1133">Transmembrane helix</keyword>
<keyword evidence="1" id="KW-0812">Transmembrane</keyword>
<reference evidence="3" key="2">
    <citation type="submission" date="2024-08" db="UniProtKB">
        <authorList>
            <consortium name="EnsemblMetazoa"/>
        </authorList>
    </citation>
    <scope>IDENTIFICATION</scope>
</reference>
<keyword evidence="1" id="KW-0472">Membrane</keyword>
<sequence>MELQIEQVLNRDQRTAKSTHSLDQDDCCRNYTQSQLEQPITHHHAKRRFAATSSDGAPQNSSLTSICHNQYFFTTARLPYQTEVPCECGNRVNYHPEVSEITSARFRSRRKQVFSLLLFTYVSFLVLPSISSTPIAPSSRSASIGTSQMDNENDSLLRNLIPAHRSAFTALGVAKELKTYFLSLKPADLEKIYNEIRFPRLPSYPLYNMSDEEIVEMKNVLDKTDPKTAFRSVLHDIEIVQIVYNVIADSFEKHPLKAPSVENNFDFIEKCKVMRGLLSNVRIDLSEFVAIKPEDEDEAPEIITNEMIDQMSETQKVDVDWMVLRALVEVLEYTAMLFEHYKVPTE</sequence>
<evidence type="ECO:0000313" key="3">
    <source>
        <dbReference type="EnsemblMetazoa" id="XP_019763302.1"/>
    </source>
</evidence>
<evidence type="ECO:0000313" key="2">
    <source>
        <dbReference type="EMBL" id="ENN75356.1"/>
    </source>
</evidence>
<accession>N6U407</accession>
<dbReference type="AlphaFoldDB" id="N6U407"/>
<protein>
    <submittedName>
        <fullName evidence="2 3">Uncharacterized protein</fullName>
    </submittedName>
</protein>
<evidence type="ECO:0000313" key="4">
    <source>
        <dbReference type="Proteomes" id="UP000019118"/>
    </source>
</evidence>
<dbReference type="KEGG" id="dpa:109539762"/>
<feature type="non-terminal residue" evidence="2">
    <location>
        <position position="1"/>
    </location>
</feature>
<evidence type="ECO:0000256" key="1">
    <source>
        <dbReference type="SAM" id="Phobius"/>
    </source>
</evidence>
<dbReference type="HOGENOM" id="CLU_802312_0_0_1"/>
<reference evidence="2 4" key="1">
    <citation type="journal article" date="2013" name="Genome Biol.">
        <title>Draft genome of the mountain pine beetle, Dendroctonus ponderosae Hopkins, a major forest pest.</title>
        <authorList>
            <person name="Keeling C.I."/>
            <person name="Yuen M.M."/>
            <person name="Liao N.Y."/>
            <person name="Docking T.R."/>
            <person name="Chan S.K."/>
            <person name="Taylor G.A."/>
            <person name="Palmquist D.L."/>
            <person name="Jackman S.D."/>
            <person name="Nguyen A."/>
            <person name="Li M."/>
            <person name="Henderson H."/>
            <person name="Janes J.K."/>
            <person name="Zhao Y."/>
            <person name="Pandoh P."/>
            <person name="Moore R."/>
            <person name="Sperling F.A."/>
            <person name="Huber D.P."/>
            <person name="Birol I."/>
            <person name="Jones S.J."/>
            <person name="Bohlmann J."/>
        </authorList>
    </citation>
    <scope>NUCLEOTIDE SEQUENCE</scope>
</reference>
<dbReference type="EnsemblMetazoa" id="XM_019907743.1">
    <property type="protein sequence ID" value="XP_019763302.1"/>
    <property type="gene ID" value="LOC109539762"/>
</dbReference>